<dbReference type="EMBL" id="BLIV01000001">
    <property type="protein sequence ID" value="GFE48632.1"/>
    <property type="molecule type" value="Genomic_DNA"/>
</dbReference>
<dbReference type="RefSeq" id="WP_159974515.1">
    <property type="nucleotide sequence ID" value="NZ_BLIV01000001.1"/>
</dbReference>
<organism evidence="1 2">
    <name type="scientific">Roseobacter cerasinus</name>
    <dbReference type="NCBI Taxonomy" id="2602289"/>
    <lineage>
        <taxon>Bacteria</taxon>
        <taxon>Pseudomonadati</taxon>
        <taxon>Pseudomonadota</taxon>
        <taxon>Alphaproteobacteria</taxon>
        <taxon>Rhodobacterales</taxon>
        <taxon>Roseobacteraceae</taxon>
        <taxon>Roseobacter</taxon>
    </lineage>
</organism>
<dbReference type="PANTHER" id="PTHR36455">
    <property type="match status" value="1"/>
</dbReference>
<reference evidence="1 2" key="1">
    <citation type="submission" date="2019-12" db="EMBL/GenBank/DDBJ databases">
        <title>Roseobacter cerasinus sp. nov., isolated from seawater around aquaculture.</title>
        <authorList>
            <person name="Muramatsu S."/>
            <person name="Takabe Y."/>
            <person name="Mori K."/>
            <person name="Takaichi S."/>
            <person name="Hanada S."/>
        </authorList>
    </citation>
    <scope>NUCLEOTIDE SEQUENCE [LARGE SCALE GENOMIC DNA]</scope>
    <source>
        <strain evidence="1 2">AI77</strain>
    </source>
</reference>
<dbReference type="PANTHER" id="PTHR36455:SF1">
    <property type="entry name" value="BLR8292 PROTEIN"/>
    <property type="match status" value="1"/>
</dbReference>
<protein>
    <submittedName>
        <fullName evidence="1">Transposase</fullName>
    </submittedName>
</protein>
<name>A0A640VLQ2_9RHOB</name>
<comment type="caution">
    <text evidence="1">The sequence shown here is derived from an EMBL/GenBank/DDBJ whole genome shotgun (WGS) entry which is preliminary data.</text>
</comment>
<dbReference type="InterPro" id="IPR008878">
    <property type="entry name" value="Transposase_IS66_Orf2"/>
</dbReference>
<gene>
    <name evidence="1" type="ORF">So717_03850</name>
</gene>
<dbReference type="NCBIfam" id="NF033819">
    <property type="entry name" value="IS66_TnpB"/>
    <property type="match status" value="1"/>
</dbReference>
<evidence type="ECO:0000313" key="1">
    <source>
        <dbReference type="EMBL" id="GFE48632.1"/>
    </source>
</evidence>
<evidence type="ECO:0000313" key="2">
    <source>
        <dbReference type="Proteomes" id="UP000436522"/>
    </source>
</evidence>
<dbReference type="Proteomes" id="UP000436522">
    <property type="component" value="Unassembled WGS sequence"/>
</dbReference>
<dbReference type="Pfam" id="PF05717">
    <property type="entry name" value="TnpB_IS66"/>
    <property type="match status" value="1"/>
</dbReference>
<dbReference type="AlphaFoldDB" id="A0A640VLQ2"/>
<proteinExistence type="predicted"/>
<accession>A0A640VLQ2</accession>
<dbReference type="OrthoDB" id="9801450at2"/>
<keyword evidence="2" id="KW-1185">Reference proteome</keyword>
<sequence>MISLAGNFKFYVATKPVDFRKGMDGLAAIVLNEFELDPFSGAIFIFRSKQADRLKLIVWDGTGLVMTYKWIEGKGFEWPRIQDGMITLNKSQFQALFEGLDWKRVTARGTTDKIRYERWNGDRPADLMMRSLLARELLDE</sequence>